<sequence>MDTTLFPQDLFREKEIFNFEFSTILYGKVNQLEEFLTQSEFGTKTTKILPSRRSALAFKYKGFDSRFHKNWLSEIHISYIRKRNNPPDSGLISADP</sequence>
<organism evidence="1 2">
    <name type="scientific">Brassica napus</name>
    <name type="common">Rape</name>
    <dbReference type="NCBI Taxonomy" id="3708"/>
    <lineage>
        <taxon>Eukaryota</taxon>
        <taxon>Viridiplantae</taxon>
        <taxon>Streptophyta</taxon>
        <taxon>Embryophyta</taxon>
        <taxon>Tracheophyta</taxon>
        <taxon>Spermatophyta</taxon>
        <taxon>Magnoliopsida</taxon>
        <taxon>eudicotyledons</taxon>
        <taxon>Gunneridae</taxon>
        <taxon>Pentapetalae</taxon>
        <taxon>rosids</taxon>
        <taxon>malvids</taxon>
        <taxon>Brassicales</taxon>
        <taxon>Brassicaceae</taxon>
        <taxon>Brassiceae</taxon>
        <taxon>Brassica</taxon>
    </lineage>
</organism>
<evidence type="ECO:0000313" key="1">
    <source>
        <dbReference type="EMBL" id="KAH0849767.1"/>
    </source>
</evidence>
<comment type="caution">
    <text evidence="1">The sequence shown here is derived from an EMBL/GenBank/DDBJ whole genome shotgun (WGS) entry which is preliminary data.</text>
</comment>
<proteinExistence type="predicted"/>
<reference evidence="1 2" key="1">
    <citation type="submission" date="2021-05" db="EMBL/GenBank/DDBJ databases">
        <title>Genome Assembly of Synthetic Allotetraploid Brassica napus Reveals Homoeologous Exchanges between Subgenomes.</title>
        <authorList>
            <person name="Davis J.T."/>
        </authorList>
    </citation>
    <scope>NUCLEOTIDE SEQUENCE [LARGE SCALE GENOMIC DNA]</scope>
    <source>
        <strain evidence="2">cv. Da-Ae</strain>
        <tissue evidence="1">Seedling</tissue>
    </source>
</reference>
<protein>
    <submittedName>
        <fullName evidence="1">Uncharacterized protein</fullName>
    </submittedName>
</protein>
<evidence type="ECO:0000313" key="2">
    <source>
        <dbReference type="Proteomes" id="UP000824890"/>
    </source>
</evidence>
<gene>
    <name evidence="1" type="ORF">HID58_096111</name>
</gene>
<keyword evidence="2" id="KW-1185">Reference proteome</keyword>
<dbReference type="EMBL" id="JAGKQM010002368">
    <property type="protein sequence ID" value="KAH0849767.1"/>
    <property type="molecule type" value="Genomic_DNA"/>
</dbReference>
<dbReference type="Proteomes" id="UP000824890">
    <property type="component" value="Unassembled WGS sequence"/>
</dbReference>
<accession>A0ABQ7X1K0</accession>
<name>A0ABQ7X1K0_BRANA</name>